<dbReference type="Proteomes" id="UP000002274">
    <property type="component" value="Chromosome"/>
</dbReference>
<dbReference type="KEGG" id="pmf:P9303_20101"/>
<proteinExistence type="predicted"/>
<dbReference type="RefSeq" id="WP_011826631.1">
    <property type="nucleotide sequence ID" value="NC_008820.1"/>
</dbReference>
<name>A2CB92_PROM3</name>
<protein>
    <submittedName>
        <fullName evidence="1">Uncharacterized protein</fullName>
    </submittedName>
</protein>
<dbReference type="STRING" id="59922.P9303_20101"/>
<dbReference type="AlphaFoldDB" id="A2CB92"/>
<evidence type="ECO:0000313" key="2">
    <source>
        <dbReference type="Proteomes" id="UP000002274"/>
    </source>
</evidence>
<organism evidence="1 2">
    <name type="scientific">Prochlorococcus marinus (strain MIT 9303)</name>
    <dbReference type="NCBI Taxonomy" id="59922"/>
    <lineage>
        <taxon>Bacteria</taxon>
        <taxon>Bacillati</taxon>
        <taxon>Cyanobacteriota</taxon>
        <taxon>Cyanophyceae</taxon>
        <taxon>Synechococcales</taxon>
        <taxon>Prochlorococcaceae</taxon>
        <taxon>Prochlorococcus</taxon>
    </lineage>
</organism>
<dbReference type="EMBL" id="CP000554">
    <property type="protein sequence ID" value="ABM78752.1"/>
    <property type="molecule type" value="Genomic_DNA"/>
</dbReference>
<evidence type="ECO:0000313" key="1">
    <source>
        <dbReference type="EMBL" id="ABM78752.1"/>
    </source>
</evidence>
<dbReference type="BioCyc" id="PMAR59922:G1G80-1750-MONOMER"/>
<gene>
    <name evidence="1" type="ordered locus">P9303_20101</name>
</gene>
<dbReference type="HOGENOM" id="CLU_192343_0_0_3"/>
<sequence length="80" mass="8890">MPINSLLEDALNQPAIGETGRFRWHATPVGIAALCRQQNAPLTPPFEDALKEALQVGLDLSREEREFHQVSQGLVLLFHS</sequence>
<accession>A2CB92</accession>
<reference evidence="1 2" key="1">
    <citation type="journal article" date="2007" name="PLoS Genet.">
        <title>Patterns and implications of gene gain and loss in the evolution of Prochlorococcus.</title>
        <authorList>
            <person name="Kettler G.C."/>
            <person name="Martiny A.C."/>
            <person name="Huang K."/>
            <person name="Zucker J."/>
            <person name="Coleman M.L."/>
            <person name="Rodrigue S."/>
            <person name="Chen F."/>
            <person name="Lapidus A."/>
            <person name="Ferriera S."/>
            <person name="Johnson J."/>
            <person name="Steglich C."/>
            <person name="Church G.M."/>
            <person name="Richardson P."/>
            <person name="Chisholm S.W."/>
        </authorList>
    </citation>
    <scope>NUCLEOTIDE SEQUENCE [LARGE SCALE GENOMIC DNA]</scope>
    <source>
        <strain evidence="1 2">MIT 9303</strain>
    </source>
</reference>